<organism evidence="2 3">
    <name type="scientific">Caenorhabditis remanei</name>
    <name type="common">Caenorhabditis vulgaris</name>
    <dbReference type="NCBI Taxonomy" id="31234"/>
    <lineage>
        <taxon>Eukaryota</taxon>
        <taxon>Metazoa</taxon>
        <taxon>Ecdysozoa</taxon>
        <taxon>Nematoda</taxon>
        <taxon>Chromadorea</taxon>
        <taxon>Rhabditida</taxon>
        <taxon>Rhabditina</taxon>
        <taxon>Rhabditomorpha</taxon>
        <taxon>Rhabditoidea</taxon>
        <taxon>Rhabditidae</taxon>
        <taxon>Peloderinae</taxon>
        <taxon>Caenorhabditis</taxon>
    </lineage>
</organism>
<comment type="caution">
    <text evidence="2">The sequence shown here is derived from an EMBL/GenBank/DDBJ whole genome shotgun (WGS) entry which is preliminary data.</text>
</comment>
<sequence length="265" mass="29892">MTSGHDDFNNWEFQGEDNYSPMQNSDGSIFYPELAEQWYTEAVSTNCNNVAITGNADVRSIGLQNGTPMTPKKTTPLPLTSIASWFPVENRSQIPADKKVTNKPLSSKYYPFKDQCRRVPFPGYDFSQYKNGHQEQGISMADWNGLPSPCWNCGALPKSIGEISSPNSEIQIISPSPSNLERTQPEQPAQLAVAASPTIKRPRLSKNEQNEVNSFIFPSDLTKRRTLAVSDIQKRLRIAGKPIPSDYQILNLWKRRQRQNVEKIE</sequence>
<dbReference type="GeneID" id="9803204"/>
<name>A0A6A5G6M1_CAERE</name>
<dbReference type="Proteomes" id="UP000483820">
    <property type="component" value="Chromosome V"/>
</dbReference>
<reference evidence="2 3" key="1">
    <citation type="submission" date="2019-12" db="EMBL/GenBank/DDBJ databases">
        <title>Chromosome-level assembly of the Caenorhabditis remanei genome.</title>
        <authorList>
            <person name="Teterina A.A."/>
            <person name="Willis J.H."/>
            <person name="Phillips P.C."/>
        </authorList>
    </citation>
    <scope>NUCLEOTIDE SEQUENCE [LARGE SCALE GENOMIC DNA]</scope>
    <source>
        <strain evidence="2 3">PX506</strain>
        <tissue evidence="2">Whole organism</tissue>
    </source>
</reference>
<protein>
    <submittedName>
        <fullName evidence="2">Uncharacterized protein</fullName>
    </submittedName>
</protein>
<feature type="region of interest" description="Disordered" evidence="1">
    <location>
        <begin position="1"/>
        <end position="24"/>
    </location>
</feature>
<dbReference type="KEGG" id="crq:GCK72_016891"/>
<dbReference type="CTD" id="9803204"/>
<evidence type="ECO:0000256" key="1">
    <source>
        <dbReference type="SAM" id="MobiDB-lite"/>
    </source>
</evidence>
<accession>A0A6A5G6M1</accession>
<evidence type="ECO:0000313" key="3">
    <source>
        <dbReference type="Proteomes" id="UP000483820"/>
    </source>
</evidence>
<dbReference type="RefSeq" id="XP_053580669.1">
    <property type="nucleotide sequence ID" value="XM_053731756.1"/>
</dbReference>
<dbReference type="AlphaFoldDB" id="A0A6A5G6M1"/>
<evidence type="ECO:0000313" key="2">
    <source>
        <dbReference type="EMBL" id="KAF1750342.1"/>
    </source>
</evidence>
<dbReference type="EMBL" id="WUAV01000005">
    <property type="protein sequence ID" value="KAF1750342.1"/>
    <property type="molecule type" value="Genomic_DNA"/>
</dbReference>
<gene>
    <name evidence="2" type="ORF">GCK72_016891</name>
</gene>
<proteinExistence type="predicted"/>